<keyword evidence="11 15" id="KW-0255">Endonuclease</keyword>
<dbReference type="GO" id="GO:0004525">
    <property type="term" value="F:ribonuclease III activity"/>
    <property type="evidence" value="ECO:0007669"/>
    <property type="project" value="UniProtKB-UniRule"/>
</dbReference>
<evidence type="ECO:0000256" key="3">
    <source>
        <dbReference type="ARBA" id="ARBA00010183"/>
    </source>
</evidence>
<dbReference type="GO" id="GO:0019843">
    <property type="term" value="F:rRNA binding"/>
    <property type="evidence" value="ECO:0007669"/>
    <property type="project" value="UniProtKB-KW"/>
</dbReference>
<dbReference type="GO" id="GO:0046872">
    <property type="term" value="F:metal ion binding"/>
    <property type="evidence" value="ECO:0007669"/>
    <property type="project" value="UniProtKB-KW"/>
</dbReference>
<dbReference type="Proteomes" id="UP000194798">
    <property type="component" value="Unassembled WGS sequence"/>
</dbReference>
<comment type="subunit">
    <text evidence="4 15">Homodimer.</text>
</comment>
<evidence type="ECO:0000256" key="13">
    <source>
        <dbReference type="ARBA" id="ARBA00022842"/>
    </source>
</evidence>
<dbReference type="PROSITE" id="PS00517">
    <property type="entry name" value="RNASE_3_1"/>
    <property type="match status" value="1"/>
</dbReference>
<dbReference type="GO" id="GO:0005737">
    <property type="term" value="C:cytoplasm"/>
    <property type="evidence" value="ECO:0007669"/>
    <property type="project" value="UniProtKB-SubCell"/>
</dbReference>
<dbReference type="GO" id="GO:0006364">
    <property type="term" value="P:rRNA processing"/>
    <property type="evidence" value="ECO:0007669"/>
    <property type="project" value="UniProtKB-UniRule"/>
</dbReference>
<evidence type="ECO:0000256" key="7">
    <source>
        <dbReference type="ARBA" id="ARBA00022664"/>
    </source>
</evidence>
<keyword evidence="8 15" id="KW-0819">tRNA processing</keyword>
<comment type="catalytic activity">
    <reaction evidence="1 15">
        <text>Endonucleolytic cleavage to 5'-phosphomonoester.</text>
        <dbReference type="EC" id="3.1.26.3"/>
    </reaction>
</comment>
<dbReference type="CDD" id="cd10845">
    <property type="entry name" value="DSRM_RNAse_III_family"/>
    <property type="match status" value="1"/>
</dbReference>
<dbReference type="InterPro" id="IPR011907">
    <property type="entry name" value="RNase_III"/>
</dbReference>
<dbReference type="Pfam" id="PF14622">
    <property type="entry name" value="Ribonucleas_3_3"/>
    <property type="match status" value="1"/>
</dbReference>
<evidence type="ECO:0000256" key="15">
    <source>
        <dbReference type="HAMAP-Rule" id="MF_00104"/>
    </source>
</evidence>
<evidence type="ECO:0000256" key="9">
    <source>
        <dbReference type="ARBA" id="ARBA00022722"/>
    </source>
</evidence>
<feature type="binding site" evidence="15">
    <location>
        <position position="41"/>
    </location>
    <ligand>
        <name>Mg(2+)</name>
        <dbReference type="ChEBI" id="CHEBI:18420"/>
    </ligand>
</feature>
<dbReference type="Gene3D" id="3.30.160.20">
    <property type="match status" value="1"/>
</dbReference>
<reference evidence="18 19" key="1">
    <citation type="submission" date="2016-12" db="EMBL/GenBank/DDBJ databases">
        <title>Thioflexothrix psekupsii D3 genome sequencing and assembly.</title>
        <authorList>
            <person name="Fomenkov A."/>
            <person name="Vincze T."/>
            <person name="Grabovich M."/>
            <person name="Anton B.P."/>
            <person name="Dubinina G."/>
            <person name="Orlova M."/>
            <person name="Belousova E."/>
            <person name="Roberts R.J."/>
        </authorList>
    </citation>
    <scope>NUCLEOTIDE SEQUENCE [LARGE SCALE GENOMIC DNA]</scope>
    <source>
        <strain evidence="18">D3</strain>
    </source>
</reference>
<dbReference type="InterPro" id="IPR000999">
    <property type="entry name" value="RNase_III_dom"/>
</dbReference>
<keyword evidence="12 15" id="KW-0378">Hydrolase</keyword>
<feature type="active site" evidence="15">
    <location>
        <position position="122"/>
    </location>
</feature>
<name>A0A251X708_9GAMM</name>
<dbReference type="HAMAP" id="MF_00104">
    <property type="entry name" value="RNase_III"/>
    <property type="match status" value="1"/>
</dbReference>
<dbReference type="EC" id="3.1.26.3" evidence="15"/>
<dbReference type="PROSITE" id="PS50142">
    <property type="entry name" value="RNASE_3_2"/>
    <property type="match status" value="1"/>
</dbReference>
<evidence type="ECO:0000256" key="10">
    <source>
        <dbReference type="ARBA" id="ARBA00022723"/>
    </source>
</evidence>
<dbReference type="InterPro" id="IPR036389">
    <property type="entry name" value="RNase_III_sf"/>
</dbReference>
<dbReference type="GO" id="GO:0008033">
    <property type="term" value="P:tRNA processing"/>
    <property type="evidence" value="ECO:0007669"/>
    <property type="project" value="UniProtKB-KW"/>
</dbReference>
<dbReference type="RefSeq" id="WP_086487556.1">
    <property type="nucleotide sequence ID" value="NZ_MSLT01000012.1"/>
</dbReference>
<evidence type="ECO:0000259" key="16">
    <source>
        <dbReference type="PROSITE" id="PS50137"/>
    </source>
</evidence>
<feature type="binding site" evidence="15">
    <location>
        <position position="122"/>
    </location>
    <ligand>
        <name>Mg(2+)</name>
        <dbReference type="ChEBI" id="CHEBI:18420"/>
    </ligand>
</feature>
<evidence type="ECO:0000313" key="18">
    <source>
        <dbReference type="EMBL" id="OUD13776.1"/>
    </source>
</evidence>
<evidence type="ECO:0000256" key="2">
    <source>
        <dbReference type="ARBA" id="ARBA00004496"/>
    </source>
</evidence>
<dbReference type="AlphaFoldDB" id="A0A251X708"/>
<dbReference type="SUPFAM" id="SSF69065">
    <property type="entry name" value="RNase III domain-like"/>
    <property type="match status" value="1"/>
</dbReference>
<keyword evidence="14 15" id="KW-0694">RNA-binding</keyword>
<dbReference type="PANTHER" id="PTHR11207">
    <property type="entry name" value="RIBONUCLEASE III"/>
    <property type="match status" value="1"/>
</dbReference>
<dbReference type="GO" id="GO:0010468">
    <property type="term" value="P:regulation of gene expression"/>
    <property type="evidence" value="ECO:0007669"/>
    <property type="project" value="TreeGrafter"/>
</dbReference>
<feature type="domain" description="DRBM" evidence="16">
    <location>
        <begin position="160"/>
        <end position="230"/>
    </location>
</feature>
<evidence type="ECO:0000313" key="19">
    <source>
        <dbReference type="Proteomes" id="UP000194798"/>
    </source>
</evidence>
<comment type="cofactor">
    <cofactor evidence="15">
        <name>Mg(2+)</name>
        <dbReference type="ChEBI" id="CHEBI:18420"/>
    </cofactor>
</comment>
<keyword evidence="10 15" id="KW-0479">Metal-binding</keyword>
<evidence type="ECO:0000259" key="17">
    <source>
        <dbReference type="PROSITE" id="PS50142"/>
    </source>
</evidence>
<accession>A0A251X708</accession>
<keyword evidence="13 15" id="KW-0460">Magnesium</keyword>
<dbReference type="SUPFAM" id="SSF54768">
    <property type="entry name" value="dsRNA-binding domain-like"/>
    <property type="match status" value="1"/>
</dbReference>
<feature type="domain" description="RNase III" evidence="17">
    <location>
        <begin position="6"/>
        <end position="133"/>
    </location>
</feature>
<dbReference type="GO" id="GO:0003725">
    <property type="term" value="F:double-stranded RNA binding"/>
    <property type="evidence" value="ECO:0007669"/>
    <property type="project" value="TreeGrafter"/>
</dbReference>
<dbReference type="GO" id="GO:0042802">
    <property type="term" value="F:identical protein binding"/>
    <property type="evidence" value="ECO:0007669"/>
    <property type="project" value="UniProtKB-ARBA"/>
</dbReference>
<dbReference type="PROSITE" id="PS50137">
    <property type="entry name" value="DS_RBD"/>
    <property type="match status" value="1"/>
</dbReference>
<dbReference type="PANTHER" id="PTHR11207:SF0">
    <property type="entry name" value="RIBONUCLEASE 3"/>
    <property type="match status" value="1"/>
</dbReference>
<dbReference type="Pfam" id="PF00035">
    <property type="entry name" value="dsrm"/>
    <property type="match status" value="1"/>
</dbReference>
<organism evidence="18 19">
    <name type="scientific">Thioflexithrix psekupsensis</name>
    <dbReference type="NCBI Taxonomy" id="1570016"/>
    <lineage>
        <taxon>Bacteria</taxon>
        <taxon>Pseudomonadati</taxon>
        <taxon>Pseudomonadota</taxon>
        <taxon>Gammaproteobacteria</taxon>
        <taxon>Thiotrichales</taxon>
        <taxon>Thioflexithrix</taxon>
    </lineage>
</organism>
<evidence type="ECO:0000256" key="8">
    <source>
        <dbReference type="ARBA" id="ARBA00022694"/>
    </source>
</evidence>
<evidence type="ECO:0000256" key="12">
    <source>
        <dbReference type="ARBA" id="ARBA00022801"/>
    </source>
</evidence>
<dbReference type="NCBIfam" id="TIGR02191">
    <property type="entry name" value="RNaseIII"/>
    <property type="match status" value="1"/>
</dbReference>
<keyword evidence="5 15" id="KW-0963">Cytoplasm</keyword>
<comment type="function">
    <text evidence="15">Digests double-stranded RNA. Involved in the processing of primary rRNA transcript to yield the immediate precursors to the large and small rRNAs (23S and 16S). Processes some mRNAs, and tRNAs when they are encoded in the rRNA operon. Processes pre-crRNA and tracrRNA of type II CRISPR loci if present in the organism.</text>
</comment>
<gene>
    <name evidence="15" type="primary">rnc</name>
    <name evidence="18" type="ORF">TPSD3_05335</name>
</gene>
<sequence>MKHVDYSPLYRALNYQFQNVNLLQTALTHRSAGNPNNERLEFLGDALLGLIIAEALFERFPKGSEGALTRLRASLVKRDTLAEIAQRHLQLSDPHYDYLRLGSGEQKSGGWRRSSILADALEAIIGAIYLDAGIEKCKMVVLRLFADHLQPLSLDNIVKDPKTRLQEYLQAKQQPLPNYRLLKTIGESPNQQFIVGCEVSLLKEAATGSGTSRRQAEQAAAQLVLDYLVKV</sequence>
<comment type="subcellular location">
    <subcellularLocation>
        <location evidence="2 15">Cytoplasm</location>
    </subcellularLocation>
</comment>
<dbReference type="OrthoDB" id="9805026at2"/>
<evidence type="ECO:0000256" key="4">
    <source>
        <dbReference type="ARBA" id="ARBA00011738"/>
    </source>
</evidence>
<proteinExistence type="inferred from homology"/>
<keyword evidence="7 15" id="KW-0507">mRNA processing</keyword>
<dbReference type="EMBL" id="MSLT01000012">
    <property type="protein sequence ID" value="OUD13776.1"/>
    <property type="molecule type" value="Genomic_DNA"/>
</dbReference>
<evidence type="ECO:0000256" key="6">
    <source>
        <dbReference type="ARBA" id="ARBA00022552"/>
    </source>
</evidence>
<dbReference type="SMART" id="SM00358">
    <property type="entry name" value="DSRM"/>
    <property type="match status" value="1"/>
</dbReference>
<evidence type="ECO:0000256" key="1">
    <source>
        <dbReference type="ARBA" id="ARBA00000109"/>
    </source>
</evidence>
<evidence type="ECO:0000256" key="14">
    <source>
        <dbReference type="ARBA" id="ARBA00022884"/>
    </source>
</evidence>
<keyword evidence="9 15" id="KW-0540">Nuclease</keyword>
<evidence type="ECO:0000256" key="5">
    <source>
        <dbReference type="ARBA" id="ARBA00022490"/>
    </source>
</evidence>
<comment type="similarity">
    <text evidence="3">Belongs to the ribonuclease III family.</text>
</comment>
<protein>
    <recommendedName>
        <fullName evidence="15">Ribonuclease 3</fullName>
        <ecNumber evidence="15">3.1.26.3</ecNumber>
    </recommendedName>
    <alternativeName>
        <fullName evidence="15">Ribonuclease III</fullName>
        <shortName evidence="15">RNase III</shortName>
    </alternativeName>
</protein>
<feature type="active site" evidence="15">
    <location>
        <position position="45"/>
    </location>
</feature>
<dbReference type="GO" id="GO:0006397">
    <property type="term" value="P:mRNA processing"/>
    <property type="evidence" value="ECO:0007669"/>
    <property type="project" value="UniProtKB-UniRule"/>
</dbReference>
<feature type="binding site" evidence="15">
    <location>
        <position position="119"/>
    </location>
    <ligand>
        <name>Mg(2+)</name>
        <dbReference type="ChEBI" id="CHEBI:18420"/>
    </ligand>
</feature>
<keyword evidence="15" id="KW-0699">rRNA-binding</keyword>
<keyword evidence="6 15" id="KW-0698">rRNA processing</keyword>
<evidence type="ECO:0000256" key="11">
    <source>
        <dbReference type="ARBA" id="ARBA00022759"/>
    </source>
</evidence>
<dbReference type="InterPro" id="IPR014720">
    <property type="entry name" value="dsRBD_dom"/>
</dbReference>
<comment type="caution">
    <text evidence="18">The sequence shown here is derived from an EMBL/GenBank/DDBJ whole genome shotgun (WGS) entry which is preliminary data.</text>
</comment>
<dbReference type="FunFam" id="3.30.160.20:FF:000003">
    <property type="entry name" value="Ribonuclease 3"/>
    <property type="match status" value="1"/>
</dbReference>
<dbReference type="Gene3D" id="1.10.1520.10">
    <property type="entry name" value="Ribonuclease III domain"/>
    <property type="match status" value="1"/>
</dbReference>
<keyword evidence="19" id="KW-1185">Reference proteome</keyword>
<dbReference type="FunFam" id="1.10.1520.10:FF:000001">
    <property type="entry name" value="Ribonuclease 3"/>
    <property type="match status" value="1"/>
</dbReference>
<dbReference type="CDD" id="cd00593">
    <property type="entry name" value="RIBOc"/>
    <property type="match status" value="1"/>
</dbReference>
<dbReference type="SMART" id="SM00535">
    <property type="entry name" value="RIBOc"/>
    <property type="match status" value="1"/>
</dbReference>